<sequence length="44" mass="5265">MRGPAMSYRSPNMSPMLTKSPNSQNVYYVPKLCNRFHYWSKMHQ</sequence>
<proteinExistence type="predicted"/>
<dbReference type="EnsemblPlants" id="KQL05215">
    <property type="protein sequence ID" value="KQL05215"/>
    <property type="gene ID" value="SETIT_005635mg"/>
</dbReference>
<protein>
    <submittedName>
        <fullName evidence="1">Uncharacterized protein</fullName>
    </submittedName>
</protein>
<dbReference type="HOGENOM" id="CLU_3225553_0_0_1"/>
<dbReference type="Gramene" id="KQL05215">
    <property type="protein sequence ID" value="KQL05215"/>
    <property type="gene ID" value="SETIT_005635mg"/>
</dbReference>
<reference evidence="1" key="2">
    <citation type="submission" date="2018-08" db="UniProtKB">
        <authorList>
            <consortium name="EnsemblPlants"/>
        </authorList>
    </citation>
    <scope>IDENTIFICATION</scope>
    <source>
        <strain evidence="1">Yugu1</strain>
    </source>
</reference>
<dbReference type="AlphaFoldDB" id="K3XUM8"/>
<dbReference type="InParanoid" id="K3XUM8"/>
<dbReference type="EMBL" id="AGNK02003011">
    <property type="status" value="NOT_ANNOTATED_CDS"/>
    <property type="molecule type" value="Genomic_DNA"/>
</dbReference>
<evidence type="ECO:0000313" key="2">
    <source>
        <dbReference type="Proteomes" id="UP000004995"/>
    </source>
</evidence>
<keyword evidence="2" id="KW-1185">Reference proteome</keyword>
<organism evidence="1 2">
    <name type="scientific">Setaria italica</name>
    <name type="common">Foxtail millet</name>
    <name type="synonym">Panicum italicum</name>
    <dbReference type="NCBI Taxonomy" id="4555"/>
    <lineage>
        <taxon>Eukaryota</taxon>
        <taxon>Viridiplantae</taxon>
        <taxon>Streptophyta</taxon>
        <taxon>Embryophyta</taxon>
        <taxon>Tracheophyta</taxon>
        <taxon>Spermatophyta</taxon>
        <taxon>Magnoliopsida</taxon>
        <taxon>Liliopsida</taxon>
        <taxon>Poales</taxon>
        <taxon>Poaceae</taxon>
        <taxon>PACMAD clade</taxon>
        <taxon>Panicoideae</taxon>
        <taxon>Panicodae</taxon>
        <taxon>Paniceae</taxon>
        <taxon>Cenchrinae</taxon>
        <taxon>Setaria</taxon>
    </lineage>
</organism>
<accession>K3XUM8</accession>
<dbReference type="Proteomes" id="UP000004995">
    <property type="component" value="Unassembled WGS sequence"/>
</dbReference>
<reference evidence="2" key="1">
    <citation type="journal article" date="2012" name="Nat. Biotechnol.">
        <title>Reference genome sequence of the model plant Setaria.</title>
        <authorList>
            <person name="Bennetzen J.L."/>
            <person name="Schmutz J."/>
            <person name="Wang H."/>
            <person name="Percifield R."/>
            <person name="Hawkins J."/>
            <person name="Pontaroli A.C."/>
            <person name="Estep M."/>
            <person name="Feng L."/>
            <person name="Vaughn J.N."/>
            <person name="Grimwood J."/>
            <person name="Jenkins J."/>
            <person name="Barry K."/>
            <person name="Lindquist E."/>
            <person name="Hellsten U."/>
            <person name="Deshpande S."/>
            <person name="Wang X."/>
            <person name="Wu X."/>
            <person name="Mitros T."/>
            <person name="Triplett J."/>
            <person name="Yang X."/>
            <person name="Ye C.Y."/>
            <person name="Mauro-Herrera M."/>
            <person name="Wang L."/>
            <person name="Li P."/>
            <person name="Sharma M."/>
            <person name="Sharma R."/>
            <person name="Ronald P.C."/>
            <person name="Panaud O."/>
            <person name="Kellogg E.A."/>
            <person name="Brutnell T.P."/>
            <person name="Doust A.N."/>
            <person name="Tuskan G.A."/>
            <person name="Rokhsar D."/>
            <person name="Devos K.M."/>
        </authorList>
    </citation>
    <scope>NUCLEOTIDE SEQUENCE [LARGE SCALE GENOMIC DNA]</scope>
    <source>
        <strain evidence="2">cv. Yugu1</strain>
    </source>
</reference>
<name>K3XUM8_SETIT</name>
<evidence type="ECO:0000313" key="1">
    <source>
        <dbReference type="EnsemblPlants" id="KQL05215"/>
    </source>
</evidence>